<dbReference type="Proteomes" id="UP000808349">
    <property type="component" value="Unassembled WGS sequence"/>
</dbReference>
<name>A0A9D7S9G8_9BACT</name>
<dbReference type="Pfam" id="PF04536">
    <property type="entry name" value="TPM_phosphatase"/>
    <property type="match status" value="1"/>
</dbReference>
<organism evidence="2 3">
    <name type="scientific">Candidatus Defluviibacterium haderslevense</name>
    <dbReference type="NCBI Taxonomy" id="2981993"/>
    <lineage>
        <taxon>Bacteria</taxon>
        <taxon>Pseudomonadati</taxon>
        <taxon>Bacteroidota</taxon>
        <taxon>Saprospiria</taxon>
        <taxon>Saprospirales</taxon>
        <taxon>Saprospiraceae</taxon>
        <taxon>Candidatus Defluviibacterium</taxon>
    </lineage>
</organism>
<accession>A0A9D7S9G8</accession>
<reference evidence="2 3" key="1">
    <citation type="submission" date="2020-10" db="EMBL/GenBank/DDBJ databases">
        <title>Connecting structure to function with the recovery of over 1000 high-quality activated sludge metagenome-assembled genomes encoding full-length rRNA genes using long-read sequencing.</title>
        <authorList>
            <person name="Singleton C.M."/>
            <person name="Petriglieri F."/>
            <person name="Kristensen J.M."/>
            <person name="Kirkegaard R.H."/>
            <person name="Michaelsen T.Y."/>
            <person name="Andersen M.H."/>
            <person name="Karst S.M."/>
            <person name="Dueholm M.S."/>
            <person name="Nielsen P.H."/>
            <person name="Albertsen M."/>
        </authorList>
    </citation>
    <scope>NUCLEOTIDE SEQUENCE [LARGE SCALE GENOMIC DNA]</scope>
    <source>
        <strain evidence="2">Ribe_18-Q3-R11-54_BAT3C.373</strain>
    </source>
</reference>
<dbReference type="PANTHER" id="PTHR30373:SF8">
    <property type="entry name" value="BLL7265 PROTEIN"/>
    <property type="match status" value="1"/>
</dbReference>
<dbReference type="EMBL" id="JADKFW010000010">
    <property type="protein sequence ID" value="MBK9718425.1"/>
    <property type="molecule type" value="Genomic_DNA"/>
</dbReference>
<dbReference type="AlphaFoldDB" id="A0A9D7S9G8"/>
<proteinExistence type="predicted"/>
<dbReference type="Gene3D" id="3.10.310.50">
    <property type="match status" value="1"/>
</dbReference>
<comment type="caution">
    <text evidence="2">The sequence shown here is derived from an EMBL/GenBank/DDBJ whole genome shotgun (WGS) entry which is preliminary data.</text>
</comment>
<evidence type="ECO:0000313" key="2">
    <source>
        <dbReference type="EMBL" id="MBK9718425.1"/>
    </source>
</evidence>
<dbReference type="InterPro" id="IPR007621">
    <property type="entry name" value="TPM_dom"/>
</dbReference>
<gene>
    <name evidence="2" type="ORF">IPO85_13130</name>
</gene>
<dbReference type="PANTHER" id="PTHR30373">
    <property type="entry name" value="UPF0603 PROTEIN YGCG"/>
    <property type="match status" value="1"/>
</dbReference>
<feature type="domain" description="TPM" evidence="1">
    <location>
        <begin position="9"/>
        <end position="125"/>
    </location>
</feature>
<evidence type="ECO:0000313" key="3">
    <source>
        <dbReference type="Proteomes" id="UP000808349"/>
    </source>
</evidence>
<sequence length="155" mass="18070">MKLFSKLKSDFFSAKEQEEIKEAIRHAEKKTSGEIRIFIDHHEDVLGPLEKAEIVFYHLKMEATVHRNAVLIYIALKNKTFALYGDQGIHERVGSSYWNRLCDDLGKHFREDYMRDGLIQCINELGIALSEHFPYECDDKNELPEDIIFGHDAIK</sequence>
<protein>
    <submittedName>
        <fullName evidence="2">TPM domain-containing protein</fullName>
    </submittedName>
</protein>
<evidence type="ECO:0000259" key="1">
    <source>
        <dbReference type="Pfam" id="PF04536"/>
    </source>
</evidence>